<reference evidence="1 2" key="1">
    <citation type="journal article" date="2012" name="PLoS ONE">
        <title>The purine-utilizing bacterium Clostridium acidurici 9a: a genome-guided metabolic reconsideration.</title>
        <authorList>
            <person name="Hartwich K."/>
            <person name="Poehlein A."/>
            <person name="Daniel R."/>
        </authorList>
    </citation>
    <scope>NUCLEOTIDE SEQUENCE [LARGE SCALE GENOMIC DNA]</scope>
    <source>
        <strain evidence="2">ATCC 7906 / DSM 604 / BCRC 14475 / CIP 104303 / KCTC 5404 / NCIMB 10678 / 9a</strain>
    </source>
</reference>
<sequence>MISDESIQNVAPNEKFNIKFDDAPHEYNLSINLGEDKLMCLLVIIFLAL</sequence>
<protein>
    <submittedName>
        <fullName evidence="1">Uncharacterized protein</fullName>
    </submittedName>
</protein>
<evidence type="ECO:0000313" key="2">
    <source>
        <dbReference type="Proteomes" id="UP000006094"/>
    </source>
</evidence>
<proteinExistence type="predicted"/>
<organism evidence="1 2">
    <name type="scientific">Gottschalkia acidurici (strain ATCC 7906 / DSM 604 / BCRC 14475 / CIP 104303 / KCTC 5404 / NCIMB 10678 / 9a)</name>
    <name type="common">Clostridium acidurici</name>
    <dbReference type="NCBI Taxonomy" id="1128398"/>
    <lineage>
        <taxon>Bacteria</taxon>
        <taxon>Bacillati</taxon>
        <taxon>Bacillota</taxon>
        <taxon>Tissierellia</taxon>
        <taxon>Tissierellales</taxon>
        <taxon>Gottschalkiaceae</taxon>
        <taxon>Gottschalkia</taxon>
    </lineage>
</organism>
<dbReference type="KEGG" id="cad:Curi_c14810"/>
<dbReference type="EMBL" id="CP003326">
    <property type="protein sequence ID" value="AFS78491.1"/>
    <property type="molecule type" value="Genomic_DNA"/>
</dbReference>
<dbReference type="HOGENOM" id="CLU_3133907_0_0_9"/>
<dbReference type="Proteomes" id="UP000006094">
    <property type="component" value="Chromosome"/>
</dbReference>
<keyword evidence="2" id="KW-1185">Reference proteome</keyword>
<dbReference type="AlphaFoldDB" id="K0B1E8"/>
<name>K0B1E8_GOTA9</name>
<dbReference type="RefSeq" id="WP_014967628.1">
    <property type="nucleotide sequence ID" value="NC_018664.1"/>
</dbReference>
<evidence type="ECO:0000313" key="1">
    <source>
        <dbReference type="EMBL" id="AFS78491.1"/>
    </source>
</evidence>
<gene>
    <name evidence="1" type="ordered locus">Curi_c14810</name>
</gene>
<accession>K0B1E8</accession>